<feature type="region of interest" description="Disordered" evidence="1">
    <location>
        <begin position="210"/>
        <end position="237"/>
    </location>
</feature>
<evidence type="ECO:0000313" key="3">
    <source>
        <dbReference type="Proteomes" id="UP000299102"/>
    </source>
</evidence>
<feature type="compositionally biased region" description="Polar residues" evidence="1">
    <location>
        <begin position="1"/>
        <end position="11"/>
    </location>
</feature>
<evidence type="ECO:0000256" key="1">
    <source>
        <dbReference type="SAM" id="MobiDB-lite"/>
    </source>
</evidence>
<keyword evidence="3" id="KW-1185">Reference proteome</keyword>
<organism evidence="2 3">
    <name type="scientific">Eumeta variegata</name>
    <name type="common">Bagworm moth</name>
    <name type="synonym">Eumeta japonica</name>
    <dbReference type="NCBI Taxonomy" id="151549"/>
    <lineage>
        <taxon>Eukaryota</taxon>
        <taxon>Metazoa</taxon>
        <taxon>Ecdysozoa</taxon>
        <taxon>Arthropoda</taxon>
        <taxon>Hexapoda</taxon>
        <taxon>Insecta</taxon>
        <taxon>Pterygota</taxon>
        <taxon>Neoptera</taxon>
        <taxon>Endopterygota</taxon>
        <taxon>Lepidoptera</taxon>
        <taxon>Glossata</taxon>
        <taxon>Ditrysia</taxon>
        <taxon>Tineoidea</taxon>
        <taxon>Psychidae</taxon>
        <taxon>Oiketicinae</taxon>
        <taxon>Eumeta</taxon>
    </lineage>
</organism>
<feature type="region of interest" description="Disordered" evidence="1">
    <location>
        <begin position="1"/>
        <end position="22"/>
    </location>
</feature>
<protein>
    <submittedName>
        <fullName evidence="2">Uncharacterized protein</fullName>
    </submittedName>
</protein>
<dbReference type="Proteomes" id="UP000299102">
    <property type="component" value="Unassembled WGS sequence"/>
</dbReference>
<dbReference type="EMBL" id="BGZK01002130">
    <property type="protein sequence ID" value="GBP90986.1"/>
    <property type="molecule type" value="Genomic_DNA"/>
</dbReference>
<dbReference type="STRING" id="151549.A0A4C1ZR54"/>
<comment type="caution">
    <text evidence="2">The sequence shown here is derived from an EMBL/GenBank/DDBJ whole genome shotgun (WGS) entry which is preliminary data.</text>
</comment>
<reference evidence="2 3" key="1">
    <citation type="journal article" date="2019" name="Commun. Biol.">
        <title>The bagworm genome reveals a unique fibroin gene that provides high tensile strength.</title>
        <authorList>
            <person name="Kono N."/>
            <person name="Nakamura H."/>
            <person name="Ohtoshi R."/>
            <person name="Tomita M."/>
            <person name="Numata K."/>
            <person name="Arakawa K."/>
        </authorList>
    </citation>
    <scope>NUCLEOTIDE SEQUENCE [LARGE SCALE GENOMIC DNA]</scope>
</reference>
<name>A0A4C1ZR54_EUMVA</name>
<sequence length="295" mass="35149">MPARRPTQQPPTGERPIRGHVSTSPIIATRVAQNQNTSIPRLEPRRPSWEPEWRPLLSRSTRKPNTKFYWTDSKTVLTWLKNGARSYKPFVAHRIAAIEENSTLNEWRWVPTKQNVADDATRNVPRNLDRWYNGPEFYSTNQTTGRQKTYHFKGNRRRKILHLTVKKPDSNILECIPNIDKFSKWSKLIRSTACVLQFIRLCRKNREKVNYKRTKRKPEKDPSWKKSNKKPYNRTSNKLEIRKNNEVKTLSIDIDLLYDAEKLLQKRVNSNHFQEISTYETGKRYRHEADYINYR</sequence>
<accession>A0A4C1ZR54</accession>
<dbReference type="OrthoDB" id="5983986at2759"/>
<dbReference type="PANTHER" id="PTHR47331">
    <property type="entry name" value="PHD-TYPE DOMAIN-CONTAINING PROTEIN"/>
    <property type="match status" value="1"/>
</dbReference>
<evidence type="ECO:0000313" key="2">
    <source>
        <dbReference type="EMBL" id="GBP90986.1"/>
    </source>
</evidence>
<dbReference type="AlphaFoldDB" id="A0A4C1ZR54"/>
<gene>
    <name evidence="2" type="ORF">EVAR_90635_1</name>
</gene>
<proteinExistence type="predicted"/>